<evidence type="ECO:0000256" key="2">
    <source>
        <dbReference type="ARBA" id="ARBA00009370"/>
    </source>
</evidence>
<dbReference type="PRINTS" id="PR00727">
    <property type="entry name" value="LEADERPTASE"/>
</dbReference>
<dbReference type="EMBL" id="CP126114">
    <property type="protein sequence ID" value="WHY87224.1"/>
    <property type="molecule type" value="Genomic_DNA"/>
</dbReference>
<keyword evidence="3" id="KW-0812">Transmembrane</keyword>
<dbReference type="KEGG" id="nnv:QNH39_05020"/>
<dbReference type="InterPro" id="IPR019533">
    <property type="entry name" value="Peptidase_S26"/>
</dbReference>
<dbReference type="AlphaFoldDB" id="A0AA95SC26"/>
<keyword evidence="6" id="KW-1185">Reference proteome</keyword>
<evidence type="ECO:0000313" key="5">
    <source>
        <dbReference type="EMBL" id="WHY87224.1"/>
    </source>
</evidence>
<dbReference type="GO" id="GO:0006465">
    <property type="term" value="P:signal peptide processing"/>
    <property type="evidence" value="ECO:0007669"/>
    <property type="project" value="InterPro"/>
</dbReference>
<proteinExistence type="inferred from homology"/>
<name>A0AA95SC26_9BACI</name>
<gene>
    <name evidence="5" type="primary">lepB</name>
    <name evidence="5" type="ORF">QNH39_05020</name>
</gene>
<dbReference type="EC" id="3.4.21.89" evidence="3"/>
<dbReference type="PANTHER" id="PTHR43390">
    <property type="entry name" value="SIGNAL PEPTIDASE I"/>
    <property type="match status" value="1"/>
</dbReference>
<dbReference type="InterPro" id="IPR000223">
    <property type="entry name" value="Pept_S26A_signal_pept_1"/>
</dbReference>
<dbReference type="InterPro" id="IPR036286">
    <property type="entry name" value="LexA/Signal_pep-like_sf"/>
</dbReference>
<dbReference type="Proteomes" id="UP001178288">
    <property type="component" value="Chromosome"/>
</dbReference>
<feature type="transmembrane region" description="Helical" evidence="3">
    <location>
        <begin position="53"/>
        <end position="75"/>
    </location>
</feature>
<comment type="subcellular location">
    <subcellularLocation>
        <location evidence="1">Cell membrane</location>
        <topology evidence="1">Single-pass type II membrane protein</topology>
    </subcellularLocation>
    <subcellularLocation>
        <location evidence="3">Membrane</location>
        <topology evidence="3">Single-pass type II membrane protein</topology>
    </subcellularLocation>
</comment>
<dbReference type="CDD" id="cd06530">
    <property type="entry name" value="S26_SPase_I"/>
    <property type="match status" value="1"/>
</dbReference>
<keyword evidence="3" id="KW-1133">Transmembrane helix</keyword>
<dbReference type="SUPFAM" id="SSF51306">
    <property type="entry name" value="LexA/Signal peptidase"/>
    <property type="match status" value="1"/>
</dbReference>
<keyword evidence="3 5" id="KW-0378">Hydrolase</keyword>
<feature type="domain" description="Peptidase S26" evidence="4">
    <location>
        <begin position="125"/>
        <end position="251"/>
    </location>
</feature>
<accession>A0AA95SC26</accession>
<dbReference type="Pfam" id="PF10502">
    <property type="entry name" value="Peptidase_S26"/>
    <property type="match status" value="1"/>
</dbReference>
<protein>
    <recommendedName>
        <fullName evidence="3">Signal peptidase I</fullName>
        <ecNumber evidence="3">3.4.21.89</ecNumber>
    </recommendedName>
</protein>
<dbReference type="Gene3D" id="2.10.109.10">
    <property type="entry name" value="Umud Fragment, subunit A"/>
    <property type="match status" value="1"/>
</dbReference>
<dbReference type="GO" id="GO:0004252">
    <property type="term" value="F:serine-type endopeptidase activity"/>
    <property type="evidence" value="ECO:0007669"/>
    <property type="project" value="InterPro"/>
</dbReference>
<dbReference type="GO" id="GO:0005886">
    <property type="term" value="C:plasma membrane"/>
    <property type="evidence" value="ECO:0007669"/>
    <property type="project" value="UniProtKB-SubCell"/>
</dbReference>
<dbReference type="RefSeq" id="WP_066083219.1">
    <property type="nucleotide sequence ID" value="NZ_CP126114.1"/>
</dbReference>
<evidence type="ECO:0000313" key="6">
    <source>
        <dbReference type="Proteomes" id="UP001178288"/>
    </source>
</evidence>
<keyword evidence="3" id="KW-0645">Protease</keyword>
<dbReference type="NCBIfam" id="TIGR02227">
    <property type="entry name" value="sigpep_I_bact"/>
    <property type="match status" value="1"/>
</dbReference>
<organism evidence="5 6">
    <name type="scientific">Neobacillus novalis</name>
    <dbReference type="NCBI Taxonomy" id="220687"/>
    <lineage>
        <taxon>Bacteria</taxon>
        <taxon>Bacillati</taxon>
        <taxon>Bacillota</taxon>
        <taxon>Bacilli</taxon>
        <taxon>Bacillales</taxon>
        <taxon>Bacillaceae</taxon>
        <taxon>Neobacillus</taxon>
    </lineage>
</organism>
<dbReference type="PANTHER" id="PTHR43390:SF1">
    <property type="entry name" value="CHLOROPLAST PROCESSING PEPTIDASE"/>
    <property type="match status" value="1"/>
</dbReference>
<sequence>MRNNDTEKIDIKLASLPKPSLNNDRKQEIKHTLAEKMSEDPKVKNQAKIMDKVIVKMAGAAAIALFLLLAFIPMFQNEGSNEKNGITRITDHDTKETEETVISNGFKIVNHLYDNMDRGHHDYHGEVVVDENAYAKKAPTRGDIVYYQTPEFTYDKNQDLNPSEFEIARIVGMPGEKIEIKHGQVYINGALLDTFYGRESHTGKLVKNSNVELKEVKIPEGHYFILGDNWWRSIDSAIFGPLKTQLIKGKVLGVENDTVPFENSQGHVKIDFVKTGMIDFQVSAEGLNPNEQYTISLHNNGGGVTFGPKENVKIQAGEIVGEVTFQPNSAGVLEVSMMNPVRIVEDKGEITINIKSEMKIKEIITSEPFEILIGKADDLDITVDFNS</sequence>
<comment type="catalytic activity">
    <reaction evidence="3">
        <text>Cleavage of hydrophobic, N-terminal signal or leader sequences from secreted and periplasmic proteins.</text>
        <dbReference type="EC" id="3.4.21.89"/>
    </reaction>
</comment>
<evidence type="ECO:0000256" key="1">
    <source>
        <dbReference type="ARBA" id="ARBA00004401"/>
    </source>
</evidence>
<keyword evidence="3" id="KW-0472">Membrane</keyword>
<reference evidence="5" key="1">
    <citation type="submission" date="2023-05" db="EMBL/GenBank/DDBJ databases">
        <title>Comparative genomics of Bacillaceae isolates and their secondary metabolite potential.</title>
        <authorList>
            <person name="Song L."/>
            <person name="Nielsen L.J."/>
            <person name="Mohite O."/>
            <person name="Xu X."/>
            <person name="Weber T."/>
            <person name="Kovacs A.T."/>
        </authorList>
    </citation>
    <scope>NUCLEOTIDE SEQUENCE</scope>
    <source>
        <strain evidence="5">XLM17</strain>
    </source>
</reference>
<dbReference type="GO" id="GO:0009003">
    <property type="term" value="F:signal peptidase activity"/>
    <property type="evidence" value="ECO:0007669"/>
    <property type="project" value="UniProtKB-EC"/>
</dbReference>
<comment type="similarity">
    <text evidence="2 3">Belongs to the peptidase S26 family.</text>
</comment>
<evidence type="ECO:0000259" key="4">
    <source>
        <dbReference type="Pfam" id="PF10502"/>
    </source>
</evidence>
<evidence type="ECO:0000256" key="3">
    <source>
        <dbReference type="RuleBase" id="RU362042"/>
    </source>
</evidence>